<dbReference type="Pfam" id="PF17210">
    <property type="entry name" value="SdrD_B"/>
    <property type="match status" value="1"/>
</dbReference>
<sequence length="1171" mass="124597">MKKIVKIITSMLLAAIVAMQADLSVFAFSNNNQASETNTVSEENTSAQDPVSDENLDADVEAESETDQPTVFSKISSFSIGFASFDGVDLSGNTSISKELGVIAGTPSEFNIQASFSGDTDVNNRKIVIAINDSLTLAGAPGLTGSGATWTFNESLLPTDLQGRIIGAEFISNGTVYGQQIGSGVLTYDVAPGVTNILVPVKIKFDLPFAVFTGSRDFADVLSVKTTQDVNSVTTIVDEETLENFTITDTVGMGARLYSAATSIYGEPGKLVTITYDFRGGFNTYSDNGGYLFEEQTYKFYIDKRAGVESVDFSLPNGTGTYSIDSTTNATKDILYITLKEIAANGTPKVTIKFTPTVAAQPGDSYLISANAADSVTKPYKSNVITTNIRNGVASQYRLNIASPFENKIAVYNNSVNVAQANYMESSIEGINFIGAIDLRNPQSQKVTNQLVRFTFDSPDIGVKAVDLPSSLNVDVKNVVVKTNKGNTFTIDSAAVSPGYGGTGTARYRLNLKALGVTDADEYITEVTYLVQELTASYATIYSNLGGIDSGIYGTVLSMPTSKSWSFQIATVPLNDGDFDGANAKTAISTTKFTDLPIVFANNQTIPANNLAGNSSTIKGTFSLRGWSTTNINKFKGFEFYLREGAYLNIDVNSIKITNKGKIYSVADGTLVPIQSVDNTGNKVIKIVLNDLPLGWVSADFNTETAVVSYDVKIKNTAPSTSIPANELMYVQAIDTTILRETGGSTTAATNNPNKFNVDGSGDINKIMGTMSSMQSLQITAQKDFTVTTAANLNNGPWTSYDYSLQQTVIDLNPEGDAKYQVNVANNSGSSADGYTVLIPIPKAGEATDMKPVNVSDFNKNLHLQVNDFTWTASIDTEIQPTGSLNYTVLYATTYATDKDSAAFVPWSVITNKDDIRMIKIVTDSIIPDGFNEAFSFPLLLSDPDADLHAGLTNIYASRIYTVLKNSAGEITSAGYKNSEPIAIRLKTGVVKGQVFNDTNRNGLKDVGETGRNGVTVVALEAGTTTVIETTTTKTIDGVDGSYAFLGLDKAQNVDIVFTNPVTDDTIRFSPVTSGGSTPTATAIHDKATTSNLTPSAIGFDTINAGLIAPVTVSMNAGTGGSTATATYTRFPGEAITTEPEAVKTGHTFNGWFTASTGGSKVTFPYTVGAA</sequence>
<dbReference type="InterPro" id="IPR042229">
    <property type="entry name" value="Listeria/Bacterioides_rpt_sf"/>
</dbReference>
<keyword evidence="3" id="KW-0964">Secreted</keyword>
<comment type="caution">
    <text evidence="9">The sequence shown here is derived from an EMBL/GenBank/DDBJ whole genome shotgun (WGS) entry which is preliminary data.</text>
</comment>
<name>A0A5R8Q944_9FIRM</name>
<keyword evidence="10" id="KW-1185">Reference proteome</keyword>
<dbReference type="GO" id="GO:0030313">
    <property type="term" value="C:cell envelope"/>
    <property type="evidence" value="ECO:0007669"/>
    <property type="project" value="UniProtKB-SubCell"/>
</dbReference>
<dbReference type="InterPro" id="IPR013378">
    <property type="entry name" value="InlB-like_B-rpt"/>
</dbReference>
<dbReference type="InterPro" id="IPR033764">
    <property type="entry name" value="Sdr_B"/>
</dbReference>
<keyword evidence="4 6" id="KW-0732">Signal</keyword>
<dbReference type="InterPro" id="IPR013783">
    <property type="entry name" value="Ig-like_fold"/>
</dbReference>
<dbReference type="GO" id="GO:0005576">
    <property type="term" value="C:extracellular region"/>
    <property type="evidence" value="ECO:0007669"/>
    <property type="project" value="UniProtKB-SubCell"/>
</dbReference>
<gene>
    <name evidence="9" type="ORF">FEZ08_10450</name>
</gene>
<dbReference type="Pfam" id="PF20595">
    <property type="entry name" value="pAdhesive_6"/>
    <property type="match status" value="1"/>
</dbReference>
<evidence type="ECO:0000256" key="6">
    <source>
        <dbReference type="SAM" id="SignalP"/>
    </source>
</evidence>
<evidence type="ECO:0000256" key="2">
    <source>
        <dbReference type="ARBA" id="ARBA00004613"/>
    </source>
</evidence>
<dbReference type="Gene3D" id="2.60.40.10">
    <property type="entry name" value="Immunoglobulins"/>
    <property type="match status" value="1"/>
</dbReference>
<feature type="non-terminal residue" evidence="9">
    <location>
        <position position="1171"/>
    </location>
</feature>
<dbReference type="InterPro" id="IPR046772">
    <property type="entry name" value="pAdhesive_6"/>
</dbReference>
<feature type="compositionally biased region" description="Polar residues" evidence="5">
    <location>
        <begin position="36"/>
        <end position="49"/>
    </location>
</feature>
<feature type="signal peptide" evidence="6">
    <location>
        <begin position="1"/>
        <end position="27"/>
    </location>
</feature>
<dbReference type="AlphaFoldDB" id="A0A5R8Q944"/>
<feature type="domain" description="SD-repeat containing protein B" evidence="7">
    <location>
        <begin position="994"/>
        <end position="1077"/>
    </location>
</feature>
<evidence type="ECO:0000259" key="7">
    <source>
        <dbReference type="Pfam" id="PF17210"/>
    </source>
</evidence>
<feature type="region of interest" description="Disordered" evidence="5">
    <location>
        <begin position="36"/>
        <end position="68"/>
    </location>
</feature>
<proteinExistence type="predicted"/>
<evidence type="ECO:0000259" key="8">
    <source>
        <dbReference type="Pfam" id="PF20595"/>
    </source>
</evidence>
<dbReference type="Gene3D" id="2.60.40.4270">
    <property type="entry name" value="Listeria-Bacteroides repeat domain"/>
    <property type="match status" value="1"/>
</dbReference>
<feature type="compositionally biased region" description="Acidic residues" evidence="5">
    <location>
        <begin position="51"/>
        <end position="66"/>
    </location>
</feature>
<evidence type="ECO:0000256" key="3">
    <source>
        <dbReference type="ARBA" id="ARBA00022525"/>
    </source>
</evidence>
<accession>A0A5R8Q944</accession>
<evidence type="ECO:0000313" key="9">
    <source>
        <dbReference type="EMBL" id="TLG71819.1"/>
    </source>
</evidence>
<dbReference type="Proteomes" id="UP000306912">
    <property type="component" value="Unassembled WGS sequence"/>
</dbReference>
<dbReference type="InParanoid" id="A0A5R8Q944"/>
<evidence type="ECO:0000256" key="4">
    <source>
        <dbReference type="ARBA" id="ARBA00022729"/>
    </source>
</evidence>
<dbReference type="EMBL" id="VBWP01000010">
    <property type="protein sequence ID" value="TLG71819.1"/>
    <property type="molecule type" value="Genomic_DNA"/>
</dbReference>
<dbReference type="OrthoDB" id="5847479at2"/>
<organism evidence="9 10">
    <name type="scientific">Culicoidibacter larvae</name>
    <dbReference type="NCBI Taxonomy" id="2579976"/>
    <lineage>
        <taxon>Bacteria</taxon>
        <taxon>Bacillati</taxon>
        <taxon>Bacillota</taxon>
        <taxon>Culicoidibacteria</taxon>
        <taxon>Culicoidibacterales</taxon>
        <taxon>Culicoidibacteraceae</taxon>
        <taxon>Culicoidibacter</taxon>
    </lineage>
</organism>
<comment type="subcellular location">
    <subcellularLocation>
        <location evidence="1">Cell envelope</location>
    </subcellularLocation>
    <subcellularLocation>
        <location evidence="2">Secreted</location>
    </subcellularLocation>
</comment>
<dbReference type="Pfam" id="PF09479">
    <property type="entry name" value="Flg_new"/>
    <property type="match status" value="1"/>
</dbReference>
<dbReference type="RefSeq" id="WP_138192125.1">
    <property type="nucleotide sequence ID" value="NZ_VBWP01000010.1"/>
</dbReference>
<evidence type="ECO:0000256" key="5">
    <source>
        <dbReference type="SAM" id="MobiDB-lite"/>
    </source>
</evidence>
<reference evidence="9 10" key="1">
    <citation type="submission" date="2019-05" db="EMBL/GenBank/DDBJ databases">
        <title>Culicoidintestinum kansasii gen. nov., sp. nov. from the gastrointestinal tract of the biting midge, Culicoides sonorensis.</title>
        <authorList>
            <person name="Neupane S."/>
            <person name="Ghosh A."/>
            <person name="Gunther S."/>
            <person name="Martin K."/>
            <person name="Zurek L."/>
        </authorList>
    </citation>
    <scope>NUCLEOTIDE SEQUENCE [LARGE SCALE GENOMIC DNA]</scope>
    <source>
        <strain evidence="9 10">CS-1</strain>
    </source>
</reference>
<evidence type="ECO:0000256" key="1">
    <source>
        <dbReference type="ARBA" id="ARBA00004196"/>
    </source>
</evidence>
<feature type="domain" description="Putative adhesive" evidence="8">
    <location>
        <begin position="84"/>
        <end position="247"/>
    </location>
</feature>
<protein>
    <submittedName>
        <fullName evidence="9">Uncharacterized protein</fullName>
    </submittedName>
</protein>
<dbReference type="SUPFAM" id="SSF117074">
    <property type="entry name" value="Hypothetical protein PA1324"/>
    <property type="match status" value="1"/>
</dbReference>
<feature type="chain" id="PRO_5038645452" evidence="6">
    <location>
        <begin position="28"/>
        <end position="1171"/>
    </location>
</feature>
<evidence type="ECO:0000313" key="10">
    <source>
        <dbReference type="Proteomes" id="UP000306912"/>
    </source>
</evidence>